<feature type="region of interest" description="Disordered" evidence="1">
    <location>
        <begin position="1"/>
        <end position="39"/>
    </location>
</feature>
<dbReference type="Proteomes" id="UP000299102">
    <property type="component" value="Unassembled WGS sequence"/>
</dbReference>
<reference evidence="2 3" key="1">
    <citation type="journal article" date="2019" name="Commun. Biol.">
        <title>The bagworm genome reveals a unique fibroin gene that provides high tensile strength.</title>
        <authorList>
            <person name="Kono N."/>
            <person name="Nakamura H."/>
            <person name="Ohtoshi R."/>
            <person name="Tomita M."/>
            <person name="Numata K."/>
            <person name="Arakawa K."/>
        </authorList>
    </citation>
    <scope>NUCLEOTIDE SEQUENCE [LARGE SCALE GENOMIC DNA]</scope>
</reference>
<name>A0A4C1W092_EUMVA</name>
<proteinExistence type="predicted"/>
<keyword evidence="3" id="KW-1185">Reference proteome</keyword>
<comment type="caution">
    <text evidence="2">The sequence shown here is derived from an EMBL/GenBank/DDBJ whole genome shotgun (WGS) entry which is preliminary data.</text>
</comment>
<organism evidence="2 3">
    <name type="scientific">Eumeta variegata</name>
    <name type="common">Bagworm moth</name>
    <name type="synonym">Eumeta japonica</name>
    <dbReference type="NCBI Taxonomy" id="151549"/>
    <lineage>
        <taxon>Eukaryota</taxon>
        <taxon>Metazoa</taxon>
        <taxon>Ecdysozoa</taxon>
        <taxon>Arthropoda</taxon>
        <taxon>Hexapoda</taxon>
        <taxon>Insecta</taxon>
        <taxon>Pterygota</taxon>
        <taxon>Neoptera</taxon>
        <taxon>Endopterygota</taxon>
        <taxon>Lepidoptera</taxon>
        <taxon>Glossata</taxon>
        <taxon>Ditrysia</taxon>
        <taxon>Tineoidea</taxon>
        <taxon>Psychidae</taxon>
        <taxon>Oiketicinae</taxon>
        <taxon>Eumeta</taxon>
    </lineage>
</organism>
<dbReference type="EMBL" id="BGZK01000444">
    <property type="protein sequence ID" value="GBP43929.1"/>
    <property type="molecule type" value="Genomic_DNA"/>
</dbReference>
<evidence type="ECO:0000256" key="1">
    <source>
        <dbReference type="SAM" id="MobiDB-lite"/>
    </source>
</evidence>
<sequence length="102" mass="11368">MFDRQSPCRSRGNNARRPQPAASDTTRPVARRRGAAEGGLESARMLQSCVPNQVKMRNTLRAEWYEDSYKCNFAVSAGAPDTTPLKYFCLSTKYRGGVHLPS</sequence>
<protein>
    <submittedName>
        <fullName evidence="2">Uncharacterized protein</fullName>
    </submittedName>
</protein>
<dbReference type="AlphaFoldDB" id="A0A4C1W092"/>
<evidence type="ECO:0000313" key="2">
    <source>
        <dbReference type="EMBL" id="GBP43929.1"/>
    </source>
</evidence>
<gene>
    <name evidence="2" type="ORF">EVAR_41786_1</name>
</gene>
<evidence type="ECO:0000313" key="3">
    <source>
        <dbReference type="Proteomes" id="UP000299102"/>
    </source>
</evidence>
<accession>A0A4C1W092</accession>